<evidence type="ECO:0000256" key="2">
    <source>
        <dbReference type="ARBA" id="ARBA00022448"/>
    </source>
</evidence>
<dbReference type="Gene3D" id="3.40.50.300">
    <property type="entry name" value="P-loop containing nucleotide triphosphate hydrolases"/>
    <property type="match status" value="1"/>
</dbReference>
<evidence type="ECO:0000256" key="1">
    <source>
        <dbReference type="ARBA" id="ARBA00004417"/>
    </source>
</evidence>
<keyword evidence="3" id="KW-0547">Nucleotide-binding</keyword>
<protein>
    <submittedName>
        <fullName evidence="6">ABC transporter ATP-binding protein</fullName>
    </submittedName>
</protein>
<reference evidence="6 7" key="1">
    <citation type="submission" date="2019-12" db="EMBL/GenBank/DDBJ databases">
        <title>Litoreibacter badius sp. nov., a novel bacteriochlorophyll a-containing bacterium in the genus Litoreibacter.</title>
        <authorList>
            <person name="Kanamuro M."/>
            <person name="Takabe Y."/>
            <person name="Mori K."/>
            <person name="Takaichi S."/>
            <person name="Hanada S."/>
        </authorList>
    </citation>
    <scope>NUCLEOTIDE SEQUENCE [LARGE SCALE GENOMIC DNA]</scope>
    <source>
        <strain evidence="6 7">K6</strain>
    </source>
</reference>
<dbReference type="GO" id="GO:0005524">
    <property type="term" value="F:ATP binding"/>
    <property type="evidence" value="ECO:0007669"/>
    <property type="project" value="UniProtKB-KW"/>
</dbReference>
<dbReference type="AlphaFoldDB" id="A0A6N6JFG8"/>
<evidence type="ECO:0000313" key="6">
    <source>
        <dbReference type="EMBL" id="GFE64966.1"/>
    </source>
</evidence>
<dbReference type="GO" id="GO:0005886">
    <property type="term" value="C:plasma membrane"/>
    <property type="evidence" value="ECO:0007669"/>
    <property type="project" value="UniProtKB-SubCell"/>
</dbReference>
<dbReference type="OrthoDB" id="2986442at2"/>
<dbReference type="InterPro" id="IPR003439">
    <property type="entry name" value="ABC_transporter-like_ATP-bd"/>
</dbReference>
<dbReference type="InterPro" id="IPR013563">
    <property type="entry name" value="Oligopep_ABC_C"/>
</dbReference>
<dbReference type="NCBIfam" id="TIGR01727">
    <property type="entry name" value="oligo_HPY"/>
    <property type="match status" value="1"/>
</dbReference>
<dbReference type="Pfam" id="PF08352">
    <property type="entry name" value="oligo_HPY"/>
    <property type="match status" value="1"/>
</dbReference>
<dbReference type="GO" id="GO:0016887">
    <property type="term" value="F:ATP hydrolysis activity"/>
    <property type="evidence" value="ECO:0007669"/>
    <property type="project" value="InterPro"/>
</dbReference>
<comment type="subcellular location">
    <subcellularLocation>
        <location evidence="1">Cell inner membrane</location>
        <topology evidence="1">Peripheral membrane protein</topology>
    </subcellularLocation>
</comment>
<accession>A0A6N6JFG8</accession>
<dbReference type="RefSeq" id="WP_159806528.1">
    <property type="nucleotide sequence ID" value="NZ_BLJE01000002.1"/>
</dbReference>
<name>A0A6N6JFG8_9RHOB</name>
<feature type="domain" description="ABC transporter" evidence="5">
    <location>
        <begin position="6"/>
        <end position="253"/>
    </location>
</feature>
<dbReference type="PANTHER" id="PTHR43230:SF3">
    <property type="entry name" value="ABC-TYPE DIPEPTIDE_OLIGOPEPTIDE TRANSPORT SYSTEM, ATPASE COMPONENT"/>
    <property type="match status" value="1"/>
</dbReference>
<dbReference type="InterPro" id="IPR017871">
    <property type="entry name" value="ABC_transporter-like_CS"/>
</dbReference>
<dbReference type="InterPro" id="IPR003593">
    <property type="entry name" value="AAA+_ATPase"/>
</dbReference>
<comment type="caution">
    <text evidence="6">The sequence shown here is derived from an EMBL/GenBank/DDBJ whole genome shotgun (WGS) entry which is preliminary data.</text>
</comment>
<dbReference type="InterPro" id="IPR027417">
    <property type="entry name" value="P-loop_NTPase"/>
</dbReference>
<evidence type="ECO:0000256" key="3">
    <source>
        <dbReference type="ARBA" id="ARBA00022741"/>
    </source>
</evidence>
<evidence type="ECO:0000256" key="4">
    <source>
        <dbReference type="ARBA" id="ARBA00022840"/>
    </source>
</evidence>
<dbReference type="EMBL" id="BLJE01000002">
    <property type="protein sequence ID" value="GFE64966.1"/>
    <property type="molecule type" value="Genomic_DNA"/>
</dbReference>
<dbReference type="Proteomes" id="UP000436822">
    <property type="component" value="Unassembled WGS sequence"/>
</dbReference>
<dbReference type="SUPFAM" id="SSF52540">
    <property type="entry name" value="P-loop containing nucleoside triphosphate hydrolases"/>
    <property type="match status" value="1"/>
</dbReference>
<dbReference type="Pfam" id="PF00005">
    <property type="entry name" value="ABC_tran"/>
    <property type="match status" value="1"/>
</dbReference>
<gene>
    <name evidence="6" type="ORF">KIN_20400</name>
</gene>
<evidence type="ECO:0000259" key="5">
    <source>
        <dbReference type="PROSITE" id="PS50893"/>
    </source>
</evidence>
<dbReference type="PROSITE" id="PS50893">
    <property type="entry name" value="ABC_TRANSPORTER_2"/>
    <property type="match status" value="1"/>
</dbReference>
<evidence type="ECO:0000313" key="7">
    <source>
        <dbReference type="Proteomes" id="UP000436822"/>
    </source>
</evidence>
<organism evidence="6 7">
    <name type="scientific">Litoreibacter roseus</name>
    <dbReference type="NCBI Taxonomy" id="2601869"/>
    <lineage>
        <taxon>Bacteria</taxon>
        <taxon>Pseudomonadati</taxon>
        <taxon>Pseudomonadota</taxon>
        <taxon>Alphaproteobacteria</taxon>
        <taxon>Rhodobacterales</taxon>
        <taxon>Roseobacteraceae</taxon>
        <taxon>Litoreibacter</taxon>
    </lineage>
</organism>
<sequence length="326" mass="35955">MSDALLDLRDVRKVYGDPDTGLVALNDLSLTIRKDEPEIVTIAGESGSGKSTLANLVLGFTRPTSGQIMFDGTDVGNASAKQMKAYHRQVQAVFQDPFGSYNPFYRVGHVFDMVIRNFKLSSNKTEARQMMEEALNAVGLTGDDVLRKYPHQLSGGQRQRIMMARAYMVKPRLIVADEPVSMVDASLRASILDVMMRLRDEGGISFLYVTHDLSTAYQVGDRILLFYQGTLVEHGKATDVISNPQHPYVQLLIDSVPKPDPTQRWQGEIILPAEEELRTAHSTGCRFVPRCPHAQPACSAALPPAYEVGPRGHRAACILHAPPPQA</sequence>
<keyword evidence="2" id="KW-0813">Transport</keyword>
<dbReference type="SMART" id="SM00382">
    <property type="entry name" value="AAA"/>
    <property type="match status" value="1"/>
</dbReference>
<keyword evidence="4 6" id="KW-0067">ATP-binding</keyword>
<keyword evidence="7" id="KW-1185">Reference proteome</keyword>
<dbReference type="GO" id="GO:0015833">
    <property type="term" value="P:peptide transport"/>
    <property type="evidence" value="ECO:0007669"/>
    <property type="project" value="InterPro"/>
</dbReference>
<proteinExistence type="predicted"/>
<dbReference type="CDD" id="cd03257">
    <property type="entry name" value="ABC_NikE_OppD_transporters"/>
    <property type="match status" value="1"/>
</dbReference>
<dbReference type="PROSITE" id="PS00211">
    <property type="entry name" value="ABC_TRANSPORTER_1"/>
    <property type="match status" value="1"/>
</dbReference>
<dbReference type="PANTHER" id="PTHR43230">
    <property type="entry name" value="ABC-TYPE DIPEPTIDE/OLIGOPEPTIDE TRANSPORT SYSTEM, ATPASE COMPONENT"/>
    <property type="match status" value="1"/>
</dbReference>